<dbReference type="STRING" id="41875.K8EFP1"/>
<dbReference type="RefSeq" id="XP_007513369.1">
    <property type="nucleotide sequence ID" value="XM_007513307.1"/>
</dbReference>
<feature type="domain" description="Proteasome alpha-type subunits" evidence="8">
    <location>
        <begin position="9"/>
        <end position="31"/>
    </location>
</feature>
<keyword evidence="2 7" id="KW-0963">Cytoplasm</keyword>
<dbReference type="GeneID" id="19015517"/>
<dbReference type="InterPro" id="IPR023332">
    <property type="entry name" value="Proteasome_alpha-type"/>
</dbReference>
<comment type="subcellular location">
    <subcellularLocation>
        <location evidence="7">Cytoplasm</location>
    </subcellularLocation>
    <subcellularLocation>
        <location evidence="7">Nucleus</location>
    </subcellularLocation>
</comment>
<keyword evidence="3 6" id="KW-0647">Proteasome</keyword>
<accession>K8EFP1</accession>
<dbReference type="InterPro" id="IPR029055">
    <property type="entry name" value="Ntn_hydrolases_N"/>
</dbReference>
<dbReference type="InterPro" id="IPR000426">
    <property type="entry name" value="Proteasome_asu_N"/>
</dbReference>
<dbReference type="PROSITE" id="PS51475">
    <property type="entry name" value="PROTEASOME_ALPHA_2"/>
    <property type="match status" value="1"/>
</dbReference>
<evidence type="ECO:0000313" key="9">
    <source>
        <dbReference type="EMBL" id="CCO16927.1"/>
    </source>
</evidence>
<dbReference type="InterPro" id="IPR050115">
    <property type="entry name" value="Proteasome_alpha"/>
</dbReference>
<dbReference type="SMART" id="SM00948">
    <property type="entry name" value="Proteasome_A_N"/>
    <property type="match status" value="1"/>
</dbReference>
<dbReference type="EMBL" id="FO082274">
    <property type="protein sequence ID" value="CCO16927.1"/>
    <property type="molecule type" value="Genomic_DNA"/>
</dbReference>
<protein>
    <recommendedName>
        <fullName evidence="7">Proteasome subunit alpha type</fullName>
    </recommendedName>
</protein>
<dbReference type="PANTHER" id="PTHR11599">
    <property type="entry name" value="PROTEASOME SUBUNIT ALPHA/BETA"/>
    <property type="match status" value="1"/>
</dbReference>
<evidence type="ECO:0000256" key="5">
    <source>
        <dbReference type="ARBA" id="ARBA00026071"/>
    </source>
</evidence>
<comment type="subunit">
    <text evidence="5">The 26S proteasome consists of a 20S proteasome core and two 19S regulatory subunits. The 20S proteasome core is composed of 28 subunits that are arranged in four stacked rings, resulting in a barrel-shaped structure. The two end rings are each formed by seven alpha subunits, and the two central rings are each formed by seven beta subunits. The catalytic chamber with the active sites is on the inside of the barrel.</text>
</comment>
<dbReference type="GO" id="GO:0005737">
    <property type="term" value="C:cytoplasm"/>
    <property type="evidence" value="ECO:0007669"/>
    <property type="project" value="UniProtKB-SubCell"/>
</dbReference>
<dbReference type="Proteomes" id="UP000198341">
    <property type="component" value="Chromosome 5"/>
</dbReference>
<sequence>MSRGAGGGYDRHITIFSPEGRLYQVEYAFKAIKAVGINSIAVKGKDCVVAVTQKKCPDVLIDQSAMTHMFKVTKTLGMCMTGKDPDIRNVVQKARKQAAEFRFEYGYEIPVDVLANKMADEFQVYTQHAYMRPLATMCILMGIDEERGASLYKCDPSGYYAGYKACAAGNKEVEAVNFLEKKIKRESNVNDVDGACRLAISTLQHVLGEDVKAKELEVAVVTADAPEFRLLSEGAIEDHLTAISERD</sequence>
<dbReference type="eggNOG" id="KOG0182">
    <property type="taxonomic scope" value="Eukaryota"/>
</dbReference>
<comment type="similarity">
    <text evidence="6 7">Belongs to the peptidase T1A family.</text>
</comment>
<evidence type="ECO:0000259" key="8">
    <source>
        <dbReference type="PROSITE" id="PS00388"/>
    </source>
</evidence>
<gene>
    <name evidence="9" type="ORF">Bathy05g00130</name>
</gene>
<dbReference type="AlphaFoldDB" id="K8EFP1"/>
<name>K8EFP1_9CHLO</name>
<dbReference type="InterPro" id="IPR034642">
    <property type="entry name" value="Proteasome_subunit_alpha6"/>
</dbReference>
<evidence type="ECO:0000256" key="2">
    <source>
        <dbReference type="ARBA" id="ARBA00022490"/>
    </source>
</evidence>
<evidence type="ECO:0000256" key="1">
    <source>
        <dbReference type="ARBA" id="ARBA00002000"/>
    </source>
</evidence>
<evidence type="ECO:0000313" key="10">
    <source>
        <dbReference type="Proteomes" id="UP000198341"/>
    </source>
</evidence>
<dbReference type="CDD" id="cd03754">
    <property type="entry name" value="proteasome_alpha_type_6"/>
    <property type="match status" value="1"/>
</dbReference>
<dbReference type="Pfam" id="PF10584">
    <property type="entry name" value="Proteasome_A_N"/>
    <property type="match status" value="1"/>
</dbReference>
<evidence type="ECO:0000256" key="3">
    <source>
        <dbReference type="ARBA" id="ARBA00022942"/>
    </source>
</evidence>
<dbReference type="Pfam" id="PF00227">
    <property type="entry name" value="Proteasome"/>
    <property type="match status" value="1"/>
</dbReference>
<evidence type="ECO:0000256" key="6">
    <source>
        <dbReference type="PROSITE-ProRule" id="PRU00808"/>
    </source>
</evidence>
<dbReference type="GO" id="GO:0006511">
    <property type="term" value="P:ubiquitin-dependent protein catabolic process"/>
    <property type="evidence" value="ECO:0007669"/>
    <property type="project" value="InterPro"/>
</dbReference>
<dbReference type="OrthoDB" id="431557at2759"/>
<keyword evidence="10" id="KW-1185">Reference proteome</keyword>
<dbReference type="GO" id="GO:0005634">
    <property type="term" value="C:nucleus"/>
    <property type="evidence" value="ECO:0007669"/>
    <property type="project" value="UniProtKB-SubCell"/>
</dbReference>
<reference evidence="9 10" key="1">
    <citation type="submission" date="2011-10" db="EMBL/GenBank/DDBJ databases">
        <authorList>
            <person name="Genoscope - CEA"/>
        </authorList>
    </citation>
    <scope>NUCLEOTIDE SEQUENCE [LARGE SCALE GENOMIC DNA]</scope>
    <source>
        <strain evidence="9 10">RCC 1105</strain>
    </source>
</reference>
<dbReference type="KEGG" id="bpg:Bathy05g00130"/>
<dbReference type="Gene3D" id="3.60.20.10">
    <property type="entry name" value="Glutamine Phosphoribosylpyrophosphate, subunit 1, domain 1"/>
    <property type="match status" value="1"/>
</dbReference>
<dbReference type="SUPFAM" id="SSF56235">
    <property type="entry name" value="N-terminal nucleophile aminohydrolases (Ntn hydrolases)"/>
    <property type="match status" value="1"/>
</dbReference>
<dbReference type="FunFam" id="3.60.20.10:FF:000055">
    <property type="entry name" value="Proteasome subunit alpha type"/>
    <property type="match status" value="1"/>
</dbReference>
<keyword evidence="4 7" id="KW-0539">Nucleus</keyword>
<evidence type="ECO:0000256" key="4">
    <source>
        <dbReference type="ARBA" id="ARBA00023242"/>
    </source>
</evidence>
<dbReference type="InterPro" id="IPR001353">
    <property type="entry name" value="Proteasome_sua/b"/>
</dbReference>
<dbReference type="PROSITE" id="PS00388">
    <property type="entry name" value="PROTEASOME_ALPHA_1"/>
    <property type="match status" value="1"/>
</dbReference>
<evidence type="ECO:0000256" key="7">
    <source>
        <dbReference type="RuleBase" id="RU000551"/>
    </source>
</evidence>
<proteinExistence type="inferred from homology"/>
<organism evidence="9 10">
    <name type="scientific">Bathycoccus prasinos</name>
    <dbReference type="NCBI Taxonomy" id="41875"/>
    <lineage>
        <taxon>Eukaryota</taxon>
        <taxon>Viridiplantae</taxon>
        <taxon>Chlorophyta</taxon>
        <taxon>Mamiellophyceae</taxon>
        <taxon>Mamiellales</taxon>
        <taxon>Bathycoccaceae</taxon>
        <taxon>Bathycoccus</taxon>
    </lineage>
</organism>
<comment type="subunit">
    <text evidence="7">The 20S proteasome core is composed of 28 subunits that are arranged in four stacked rings, resulting in a barrel-shaped structure. The two end rings are each formed by seven alpha subunits, and the two central rings are each formed by seven beta subunits.</text>
</comment>
<comment type="function">
    <text evidence="1">The proteasome is a multicatalytic proteinase complex which is characterized by its ability to cleave peptides with Arg, Phe, Tyr, Leu, and Glu adjacent to the leaving group at neutral or slightly basic pH. The proteasome has an ATP-dependent proteolytic activity.</text>
</comment>
<dbReference type="GO" id="GO:0019773">
    <property type="term" value="C:proteasome core complex, alpha-subunit complex"/>
    <property type="evidence" value="ECO:0007669"/>
    <property type="project" value="UniProtKB-UniRule"/>
</dbReference>